<gene>
    <name evidence="3" type="ORF">LOTGIDRAFT_109926</name>
</gene>
<dbReference type="KEGG" id="lgi:LOTGIDRAFT_109926"/>
<accession>V4B804</accession>
<reference evidence="3 4" key="1">
    <citation type="journal article" date="2013" name="Nature">
        <title>Insights into bilaterian evolution from three spiralian genomes.</title>
        <authorList>
            <person name="Simakov O."/>
            <person name="Marletaz F."/>
            <person name="Cho S.J."/>
            <person name="Edsinger-Gonzales E."/>
            <person name="Havlak P."/>
            <person name="Hellsten U."/>
            <person name="Kuo D.H."/>
            <person name="Larsson T."/>
            <person name="Lv J."/>
            <person name="Arendt D."/>
            <person name="Savage R."/>
            <person name="Osoegawa K."/>
            <person name="de Jong P."/>
            <person name="Grimwood J."/>
            <person name="Chapman J.A."/>
            <person name="Shapiro H."/>
            <person name="Aerts A."/>
            <person name="Otillar R.P."/>
            <person name="Terry A.Y."/>
            <person name="Boore J.L."/>
            <person name="Grigoriev I.V."/>
            <person name="Lindberg D.R."/>
            <person name="Seaver E.C."/>
            <person name="Weisblat D.A."/>
            <person name="Putnam N.H."/>
            <person name="Rokhsar D.S."/>
        </authorList>
    </citation>
    <scope>NUCLEOTIDE SEQUENCE [LARGE SCALE GENOMIC DNA]</scope>
</reference>
<dbReference type="RefSeq" id="XP_009045253.1">
    <property type="nucleotide sequence ID" value="XM_009047005.1"/>
</dbReference>
<feature type="coiled-coil region" evidence="1">
    <location>
        <begin position="35"/>
        <end position="74"/>
    </location>
</feature>
<dbReference type="HOGENOM" id="CLU_1811008_0_0_1"/>
<protein>
    <submittedName>
        <fullName evidence="3">Uncharacterized protein</fullName>
    </submittedName>
</protein>
<sequence>MKGKEARYRISPNEEERLLKEETEKRRKLRLIQVREQAKQSAKSIREDVRREKEKQLMRLAKSIESDLERQKQEKVYELQEQYENTLKNIGQGHKDAQEHEDGSFERLKRKLEAQEAATRRHMKALEKLKNEKVLKALKENQT</sequence>
<dbReference type="CTD" id="20230526"/>
<feature type="region of interest" description="Disordered" evidence="2">
    <location>
        <begin position="1"/>
        <end position="22"/>
    </location>
</feature>
<evidence type="ECO:0000256" key="1">
    <source>
        <dbReference type="SAM" id="Coils"/>
    </source>
</evidence>
<keyword evidence="4" id="KW-1185">Reference proteome</keyword>
<evidence type="ECO:0000313" key="4">
    <source>
        <dbReference type="Proteomes" id="UP000030746"/>
    </source>
</evidence>
<name>V4B804_LOTGI</name>
<dbReference type="EMBL" id="KB199905">
    <property type="protein sequence ID" value="ESP03771.1"/>
    <property type="molecule type" value="Genomic_DNA"/>
</dbReference>
<feature type="non-terminal residue" evidence="3">
    <location>
        <position position="143"/>
    </location>
</feature>
<evidence type="ECO:0000313" key="3">
    <source>
        <dbReference type="EMBL" id="ESP03771.1"/>
    </source>
</evidence>
<dbReference type="OrthoDB" id="6359887at2759"/>
<dbReference type="GeneID" id="20230526"/>
<keyword evidence="1" id="KW-0175">Coiled coil</keyword>
<dbReference type="OMA" id="LRDDWEQ"/>
<dbReference type="Proteomes" id="UP000030746">
    <property type="component" value="Unassembled WGS sequence"/>
</dbReference>
<organism evidence="3 4">
    <name type="scientific">Lottia gigantea</name>
    <name type="common">Giant owl limpet</name>
    <dbReference type="NCBI Taxonomy" id="225164"/>
    <lineage>
        <taxon>Eukaryota</taxon>
        <taxon>Metazoa</taxon>
        <taxon>Spiralia</taxon>
        <taxon>Lophotrochozoa</taxon>
        <taxon>Mollusca</taxon>
        <taxon>Gastropoda</taxon>
        <taxon>Patellogastropoda</taxon>
        <taxon>Lottioidea</taxon>
        <taxon>Lottiidae</taxon>
        <taxon>Lottia</taxon>
    </lineage>
</organism>
<evidence type="ECO:0000256" key="2">
    <source>
        <dbReference type="SAM" id="MobiDB-lite"/>
    </source>
</evidence>
<dbReference type="AlphaFoldDB" id="V4B804"/>
<proteinExistence type="predicted"/>